<dbReference type="Gene3D" id="3.30.2350.10">
    <property type="entry name" value="Pseudouridine synthase"/>
    <property type="match status" value="1"/>
</dbReference>
<dbReference type="AlphaFoldDB" id="A0A4R3KS22"/>
<evidence type="ECO:0000256" key="3">
    <source>
        <dbReference type="ARBA" id="ARBA00023235"/>
    </source>
</evidence>
<comment type="function">
    <text evidence="6">Responsible for synthesis of pseudouridine from uracil.</text>
</comment>
<dbReference type="InterPro" id="IPR006224">
    <property type="entry name" value="PsdUridine_synth_RluA-like_CS"/>
</dbReference>
<keyword evidence="9" id="KW-1185">Reference proteome</keyword>
<evidence type="ECO:0000259" key="7">
    <source>
        <dbReference type="Pfam" id="PF00849"/>
    </source>
</evidence>
<accession>A0A4R3KS22</accession>
<dbReference type="PROSITE" id="PS50889">
    <property type="entry name" value="S4"/>
    <property type="match status" value="1"/>
</dbReference>
<name>A0A4R3KS22_9FIRM</name>
<keyword evidence="5" id="KW-0694">RNA-binding</keyword>
<evidence type="ECO:0000256" key="2">
    <source>
        <dbReference type="ARBA" id="ARBA00010876"/>
    </source>
</evidence>
<dbReference type="Proteomes" id="UP000294567">
    <property type="component" value="Unassembled WGS sequence"/>
</dbReference>
<dbReference type="EC" id="5.4.99.-" evidence="6"/>
<dbReference type="SUPFAM" id="SSF55120">
    <property type="entry name" value="Pseudouridine synthase"/>
    <property type="match status" value="1"/>
</dbReference>
<dbReference type="Pfam" id="PF00849">
    <property type="entry name" value="PseudoU_synth_2"/>
    <property type="match status" value="1"/>
</dbReference>
<dbReference type="InterPro" id="IPR006145">
    <property type="entry name" value="PsdUridine_synth_RsuA/RluA"/>
</dbReference>
<evidence type="ECO:0000313" key="9">
    <source>
        <dbReference type="Proteomes" id="UP000294567"/>
    </source>
</evidence>
<comment type="caution">
    <text evidence="8">The sequence shown here is derived from an EMBL/GenBank/DDBJ whole genome shotgun (WGS) entry which is preliminary data.</text>
</comment>
<dbReference type="PANTHER" id="PTHR21600">
    <property type="entry name" value="MITOCHONDRIAL RNA PSEUDOURIDINE SYNTHASE"/>
    <property type="match status" value="1"/>
</dbReference>
<dbReference type="PANTHER" id="PTHR21600:SF44">
    <property type="entry name" value="RIBOSOMAL LARGE SUBUNIT PSEUDOURIDINE SYNTHASE D"/>
    <property type="match status" value="1"/>
</dbReference>
<comment type="catalytic activity">
    <reaction evidence="1 6">
        <text>a uridine in RNA = a pseudouridine in RNA</text>
        <dbReference type="Rhea" id="RHEA:48348"/>
        <dbReference type="Rhea" id="RHEA-COMP:12068"/>
        <dbReference type="Rhea" id="RHEA-COMP:12069"/>
        <dbReference type="ChEBI" id="CHEBI:65314"/>
        <dbReference type="ChEBI" id="CHEBI:65315"/>
    </reaction>
</comment>
<proteinExistence type="inferred from homology"/>
<dbReference type="GO" id="GO:0140098">
    <property type="term" value="F:catalytic activity, acting on RNA"/>
    <property type="evidence" value="ECO:0007669"/>
    <property type="project" value="UniProtKB-ARBA"/>
</dbReference>
<dbReference type="NCBIfam" id="TIGR00005">
    <property type="entry name" value="rluA_subfam"/>
    <property type="match status" value="1"/>
</dbReference>
<dbReference type="CDD" id="cd02869">
    <property type="entry name" value="PseudoU_synth_RluA_like"/>
    <property type="match status" value="1"/>
</dbReference>
<evidence type="ECO:0000256" key="5">
    <source>
        <dbReference type="PROSITE-ProRule" id="PRU00182"/>
    </source>
</evidence>
<evidence type="ECO:0000256" key="6">
    <source>
        <dbReference type="RuleBase" id="RU362028"/>
    </source>
</evidence>
<gene>
    <name evidence="8" type="ORF">EDD65_11157</name>
</gene>
<dbReference type="RefSeq" id="WP_132028889.1">
    <property type="nucleotide sequence ID" value="NZ_CP068564.1"/>
</dbReference>
<evidence type="ECO:0000256" key="1">
    <source>
        <dbReference type="ARBA" id="ARBA00000073"/>
    </source>
</evidence>
<dbReference type="EMBL" id="SMAE01000011">
    <property type="protein sequence ID" value="TCS87494.1"/>
    <property type="molecule type" value="Genomic_DNA"/>
</dbReference>
<dbReference type="InterPro" id="IPR050188">
    <property type="entry name" value="RluA_PseudoU_synthase"/>
</dbReference>
<keyword evidence="3 6" id="KW-0413">Isomerase</keyword>
<dbReference type="InterPro" id="IPR020103">
    <property type="entry name" value="PsdUridine_synth_cat_dom_sf"/>
</dbReference>
<dbReference type="InterPro" id="IPR006225">
    <property type="entry name" value="PsdUridine_synth_RluC/D"/>
</dbReference>
<dbReference type="GO" id="GO:0000455">
    <property type="term" value="P:enzyme-directed rRNA pseudouridine synthesis"/>
    <property type="evidence" value="ECO:0007669"/>
    <property type="project" value="TreeGrafter"/>
</dbReference>
<dbReference type="GO" id="GO:0009982">
    <property type="term" value="F:pseudouridine synthase activity"/>
    <property type="evidence" value="ECO:0007669"/>
    <property type="project" value="InterPro"/>
</dbReference>
<reference evidence="8 9" key="1">
    <citation type="submission" date="2019-03" db="EMBL/GenBank/DDBJ databases">
        <title>Genomic Encyclopedia of Type Strains, Phase IV (KMG-IV): sequencing the most valuable type-strain genomes for metagenomic binning, comparative biology and taxonomic classification.</title>
        <authorList>
            <person name="Goeker M."/>
        </authorList>
    </citation>
    <scope>NUCLEOTIDE SEQUENCE [LARGE SCALE GENOMIC DNA]</scope>
    <source>
        <strain evidence="8 9">DSM 26752</strain>
    </source>
</reference>
<evidence type="ECO:0000256" key="4">
    <source>
        <dbReference type="PIRSR" id="PIRSR606225-1"/>
    </source>
</evidence>
<dbReference type="PROSITE" id="PS01129">
    <property type="entry name" value="PSI_RLU"/>
    <property type="match status" value="1"/>
</dbReference>
<feature type="domain" description="Pseudouridine synthase RsuA/RluA-like" evidence="7">
    <location>
        <begin position="90"/>
        <end position="240"/>
    </location>
</feature>
<dbReference type="OrthoDB" id="9807829at2"/>
<dbReference type="GO" id="GO:0003723">
    <property type="term" value="F:RNA binding"/>
    <property type="evidence" value="ECO:0007669"/>
    <property type="project" value="UniProtKB-KW"/>
</dbReference>
<sequence>MDLFNESEDVILFKVENSGKTLEKFLYSQQISGRLFRRLYKQKNIFVNGSFYSKDTILKSGDIISIIIPEEEDDTLGEFMPLDIIYEDRDLLIINKPPFMVVHPTKSHQKSTLLNGVAFYFNQKGIKRKIRFVNRLDMNTSGILIVAKSSFAHQQVALQFEQNQVKKRYMTVVSGIVEKDEGVIDLPIGREEEGGIRRIVTKDGKKAVTKYKVIERYRNATLLDIQLITGRSHQIRVHLSYIGHPIIGDTLYYKPSEYIDRQALHSYYLGFKLPRSKEFKEFKADLPWDIKNLIQYLKK</sequence>
<feature type="active site" evidence="4">
    <location>
        <position position="137"/>
    </location>
</feature>
<organism evidence="8 9">
    <name type="scientific">Keratinibaculum paraultunense</name>
    <dbReference type="NCBI Taxonomy" id="1278232"/>
    <lineage>
        <taxon>Bacteria</taxon>
        <taxon>Bacillati</taxon>
        <taxon>Bacillota</taxon>
        <taxon>Tissierellia</taxon>
        <taxon>Tissierellales</taxon>
        <taxon>Tepidimicrobiaceae</taxon>
        <taxon>Keratinibaculum</taxon>
    </lineage>
</organism>
<evidence type="ECO:0000313" key="8">
    <source>
        <dbReference type="EMBL" id="TCS87494.1"/>
    </source>
</evidence>
<comment type="similarity">
    <text evidence="2 6">Belongs to the pseudouridine synthase RluA family.</text>
</comment>
<protein>
    <recommendedName>
        <fullName evidence="6">Pseudouridine synthase</fullName>
        <ecNumber evidence="6">5.4.99.-</ecNumber>
    </recommendedName>
</protein>